<dbReference type="InterPro" id="IPR027396">
    <property type="entry name" value="DsrEFH-like"/>
</dbReference>
<dbReference type="STRING" id="877500.GCA_000935065_02034"/>
<proteinExistence type="predicted"/>
<comment type="caution">
    <text evidence="1">The sequence shown here is derived from an EMBL/GenBank/DDBJ whole genome shotgun (WGS) entry which is preliminary data.</text>
</comment>
<keyword evidence="2" id="KW-1185">Reference proteome</keyword>
<protein>
    <submittedName>
        <fullName evidence="1">DsrE family protein</fullName>
    </submittedName>
</protein>
<dbReference type="AlphaFoldDB" id="A0A4Q0XYJ3"/>
<evidence type="ECO:0000313" key="1">
    <source>
        <dbReference type="EMBL" id="RXJ62672.1"/>
    </source>
</evidence>
<name>A0A4Q0XYJ3_9BACT</name>
<gene>
    <name evidence="1" type="ORF">CRV06_09400</name>
</gene>
<organism evidence="1 2">
    <name type="scientific">Halarcobacter anaerophilus</name>
    <dbReference type="NCBI Taxonomy" id="877500"/>
    <lineage>
        <taxon>Bacteria</taxon>
        <taxon>Pseudomonadati</taxon>
        <taxon>Campylobacterota</taxon>
        <taxon>Epsilonproteobacteria</taxon>
        <taxon>Campylobacterales</taxon>
        <taxon>Arcobacteraceae</taxon>
        <taxon>Halarcobacter</taxon>
    </lineage>
</organism>
<reference evidence="1 2" key="1">
    <citation type="submission" date="2017-10" db="EMBL/GenBank/DDBJ databases">
        <title>Genomics of the genus Arcobacter.</title>
        <authorList>
            <person name="Perez-Cataluna A."/>
            <person name="Figueras M.J."/>
        </authorList>
    </citation>
    <scope>NUCLEOTIDE SEQUENCE [LARGE SCALE GENOMIC DNA]</scope>
    <source>
        <strain evidence="1 2">DSM 24636</strain>
    </source>
</reference>
<dbReference type="OrthoDB" id="9805634at2"/>
<dbReference type="RefSeq" id="WP_129082273.1">
    <property type="nucleotide sequence ID" value="NZ_CP041070.1"/>
</dbReference>
<sequence length="113" mass="12964">MKENLLIVWSSGDKEVANKFPLLYSSVVLQREYWKKCHLMLWGPSILLAKKNKKIQKQLKKILETGVSMSACTVCVDDYKANKKLEKLNIQINHTGELLTEALKDEAWAVMTI</sequence>
<dbReference type="Proteomes" id="UP000290191">
    <property type="component" value="Unassembled WGS sequence"/>
</dbReference>
<evidence type="ECO:0000313" key="2">
    <source>
        <dbReference type="Proteomes" id="UP000290191"/>
    </source>
</evidence>
<dbReference type="EMBL" id="PDKO01000007">
    <property type="protein sequence ID" value="RXJ62672.1"/>
    <property type="molecule type" value="Genomic_DNA"/>
</dbReference>
<dbReference type="Gene3D" id="3.40.1260.10">
    <property type="entry name" value="DsrEFH-like"/>
    <property type="match status" value="1"/>
</dbReference>
<accession>A0A4Q0XYJ3</accession>
<dbReference type="SUPFAM" id="SSF75169">
    <property type="entry name" value="DsrEFH-like"/>
    <property type="match status" value="1"/>
</dbReference>